<gene>
    <name evidence="1" type="ORF">EGR_09245</name>
</gene>
<keyword evidence="2" id="KW-1185">Reference proteome</keyword>
<proteinExistence type="predicted"/>
<protein>
    <submittedName>
        <fullName evidence="1">Uncharacterized protein</fullName>
    </submittedName>
</protein>
<dbReference type="KEGG" id="egl:EGR_09245"/>
<dbReference type="EMBL" id="APAU02000139">
    <property type="protein sequence ID" value="EUB55888.1"/>
    <property type="molecule type" value="Genomic_DNA"/>
</dbReference>
<reference evidence="1 2" key="1">
    <citation type="journal article" date="2013" name="Nat. Genet.">
        <title>The genome of the hydatid tapeworm Echinococcus granulosus.</title>
        <authorList>
            <person name="Zheng H."/>
            <person name="Zhang W."/>
            <person name="Zhang L."/>
            <person name="Zhang Z."/>
            <person name="Li J."/>
            <person name="Lu G."/>
            <person name="Zhu Y."/>
            <person name="Wang Y."/>
            <person name="Huang Y."/>
            <person name="Liu J."/>
            <person name="Kang H."/>
            <person name="Chen J."/>
            <person name="Wang L."/>
            <person name="Chen A."/>
            <person name="Yu S."/>
            <person name="Gao Z."/>
            <person name="Jin L."/>
            <person name="Gu W."/>
            <person name="Wang Z."/>
            <person name="Zhao L."/>
            <person name="Shi B."/>
            <person name="Wen H."/>
            <person name="Lin R."/>
            <person name="Jones M.K."/>
            <person name="Brejova B."/>
            <person name="Vinar T."/>
            <person name="Zhao G."/>
            <person name="McManus D.P."/>
            <person name="Chen Z."/>
            <person name="Zhou Y."/>
            <person name="Wang S."/>
        </authorList>
    </citation>
    <scope>NUCLEOTIDE SEQUENCE [LARGE SCALE GENOMIC DNA]</scope>
</reference>
<comment type="caution">
    <text evidence="1">The sequence shown here is derived from an EMBL/GenBank/DDBJ whole genome shotgun (WGS) entry which is preliminary data.</text>
</comment>
<evidence type="ECO:0000313" key="2">
    <source>
        <dbReference type="Proteomes" id="UP000019149"/>
    </source>
</evidence>
<dbReference type="RefSeq" id="XP_024347084.1">
    <property type="nucleotide sequence ID" value="XM_024498494.1"/>
</dbReference>
<dbReference type="CTD" id="36344960"/>
<dbReference type="Proteomes" id="UP000019149">
    <property type="component" value="Unassembled WGS sequence"/>
</dbReference>
<organism evidence="1 2">
    <name type="scientific">Echinococcus granulosus</name>
    <name type="common">Hydatid tapeworm</name>
    <dbReference type="NCBI Taxonomy" id="6210"/>
    <lineage>
        <taxon>Eukaryota</taxon>
        <taxon>Metazoa</taxon>
        <taxon>Spiralia</taxon>
        <taxon>Lophotrochozoa</taxon>
        <taxon>Platyhelminthes</taxon>
        <taxon>Cestoda</taxon>
        <taxon>Eucestoda</taxon>
        <taxon>Cyclophyllidea</taxon>
        <taxon>Taeniidae</taxon>
        <taxon>Echinococcus</taxon>
        <taxon>Echinococcus granulosus group</taxon>
    </lineage>
</organism>
<sequence>MAAPQSIQPHARKVAVDVYGLRRLVSLATEEKSKTLTAITNQEATGLVPTPTFHQTMGGSTRFGCDKGALENKVGTSALLHFYRPHLSVDPTPLLTSALTYRRIQA</sequence>
<dbReference type="GeneID" id="36344960"/>
<accession>W6U452</accession>
<evidence type="ECO:0000313" key="1">
    <source>
        <dbReference type="EMBL" id="EUB55888.1"/>
    </source>
</evidence>
<name>W6U452_ECHGR</name>
<dbReference type="AlphaFoldDB" id="W6U452"/>